<accession>A0ABP8JMN4</accession>
<evidence type="ECO:0000259" key="4">
    <source>
        <dbReference type="PROSITE" id="PS50949"/>
    </source>
</evidence>
<evidence type="ECO:0000256" key="3">
    <source>
        <dbReference type="ARBA" id="ARBA00023163"/>
    </source>
</evidence>
<dbReference type="EMBL" id="BAABFR010000032">
    <property type="protein sequence ID" value="GAA4393301.1"/>
    <property type="molecule type" value="Genomic_DNA"/>
</dbReference>
<feature type="domain" description="HTH gntR-type" evidence="4">
    <location>
        <begin position="11"/>
        <end position="79"/>
    </location>
</feature>
<dbReference type="CDD" id="cd07377">
    <property type="entry name" value="WHTH_GntR"/>
    <property type="match status" value="1"/>
</dbReference>
<keyword evidence="2" id="KW-0238">DNA-binding</keyword>
<dbReference type="Pfam" id="PF00392">
    <property type="entry name" value="GntR"/>
    <property type="match status" value="1"/>
</dbReference>
<gene>
    <name evidence="5" type="ORF">GCM10023147_23910</name>
</gene>
<dbReference type="SUPFAM" id="SSF64288">
    <property type="entry name" value="Chorismate lyase-like"/>
    <property type="match status" value="1"/>
</dbReference>
<keyword evidence="3" id="KW-0804">Transcription</keyword>
<dbReference type="InterPro" id="IPR050679">
    <property type="entry name" value="Bact_HTH_transcr_reg"/>
</dbReference>
<dbReference type="Pfam" id="PF07702">
    <property type="entry name" value="UTRA"/>
    <property type="match status" value="1"/>
</dbReference>
<dbReference type="InterPro" id="IPR028978">
    <property type="entry name" value="Chorismate_lyase_/UTRA_dom_sf"/>
</dbReference>
<name>A0ABP8JMN4_9ACTN</name>
<dbReference type="InterPro" id="IPR011663">
    <property type="entry name" value="UTRA"/>
</dbReference>
<proteinExistence type="predicted"/>
<evidence type="ECO:0000256" key="1">
    <source>
        <dbReference type="ARBA" id="ARBA00023015"/>
    </source>
</evidence>
<evidence type="ECO:0000256" key="2">
    <source>
        <dbReference type="ARBA" id="ARBA00023125"/>
    </source>
</evidence>
<dbReference type="InterPro" id="IPR036390">
    <property type="entry name" value="WH_DNA-bd_sf"/>
</dbReference>
<dbReference type="PRINTS" id="PR00035">
    <property type="entry name" value="HTHGNTR"/>
</dbReference>
<dbReference type="PANTHER" id="PTHR44846:SF17">
    <property type="entry name" value="GNTR-FAMILY TRANSCRIPTIONAL REGULATOR"/>
    <property type="match status" value="1"/>
</dbReference>
<evidence type="ECO:0000313" key="6">
    <source>
        <dbReference type="Proteomes" id="UP001500635"/>
    </source>
</evidence>
<keyword evidence="1" id="KW-0805">Transcription regulation</keyword>
<dbReference type="PANTHER" id="PTHR44846">
    <property type="entry name" value="MANNOSYL-D-GLYCERATE TRANSPORT/METABOLISM SYSTEM REPRESSOR MNGR-RELATED"/>
    <property type="match status" value="1"/>
</dbReference>
<dbReference type="Gene3D" id="3.40.1410.10">
    <property type="entry name" value="Chorismate lyase-like"/>
    <property type="match status" value="1"/>
</dbReference>
<dbReference type="InterPro" id="IPR036388">
    <property type="entry name" value="WH-like_DNA-bd_sf"/>
</dbReference>
<dbReference type="SUPFAM" id="SSF46785">
    <property type="entry name" value="Winged helix' DNA-binding domain"/>
    <property type="match status" value="1"/>
</dbReference>
<protein>
    <submittedName>
        <fullName evidence="5">GntR family transcriptional regulator</fullName>
    </submittedName>
</protein>
<dbReference type="Proteomes" id="UP001500635">
    <property type="component" value="Unassembled WGS sequence"/>
</dbReference>
<comment type="caution">
    <text evidence="5">The sequence shown here is derived from an EMBL/GenBank/DDBJ whole genome shotgun (WGS) entry which is preliminary data.</text>
</comment>
<dbReference type="SMART" id="SM00345">
    <property type="entry name" value="HTH_GNTR"/>
    <property type="match status" value="1"/>
</dbReference>
<evidence type="ECO:0000313" key="5">
    <source>
        <dbReference type="EMBL" id="GAA4393301.1"/>
    </source>
</evidence>
<dbReference type="InterPro" id="IPR000524">
    <property type="entry name" value="Tscrpt_reg_HTH_GntR"/>
</dbReference>
<dbReference type="Gene3D" id="1.10.10.10">
    <property type="entry name" value="Winged helix-like DNA-binding domain superfamily/Winged helix DNA-binding domain"/>
    <property type="match status" value="1"/>
</dbReference>
<reference evidence="6" key="1">
    <citation type="journal article" date="2019" name="Int. J. Syst. Evol. Microbiol.">
        <title>The Global Catalogue of Microorganisms (GCM) 10K type strain sequencing project: providing services to taxonomists for standard genome sequencing and annotation.</title>
        <authorList>
            <consortium name="The Broad Institute Genomics Platform"/>
            <consortium name="The Broad Institute Genome Sequencing Center for Infectious Disease"/>
            <person name="Wu L."/>
            <person name="Ma J."/>
        </authorList>
    </citation>
    <scope>NUCLEOTIDE SEQUENCE [LARGE SCALE GENOMIC DNA]</scope>
    <source>
        <strain evidence="6">JCM 17688</strain>
    </source>
</reference>
<dbReference type="PROSITE" id="PS50949">
    <property type="entry name" value="HTH_GNTR"/>
    <property type="match status" value="1"/>
</dbReference>
<dbReference type="SMART" id="SM00866">
    <property type="entry name" value="UTRA"/>
    <property type="match status" value="1"/>
</dbReference>
<organism evidence="5 6">
    <name type="scientific">Tsukamurella soli</name>
    <dbReference type="NCBI Taxonomy" id="644556"/>
    <lineage>
        <taxon>Bacteria</taxon>
        <taxon>Bacillati</taxon>
        <taxon>Actinomycetota</taxon>
        <taxon>Actinomycetes</taxon>
        <taxon>Mycobacteriales</taxon>
        <taxon>Tsukamurellaceae</taxon>
        <taxon>Tsukamurella</taxon>
    </lineage>
</organism>
<sequence length="258" mass="27994">MHNLYNQVVPIPLHRRLASEFRLRIADGRWPEGASAPSEASLREEFGTSRGPIRQALATLRDEGLIVGGRGRPPVVRRNAASTTSAHALGSLTAWAHGAGHEVGQRTIEQARHRAGAELATRLQVDEGEQVVTIRRVRRLDGAPAVLEQMHFVWPVGRRLMEWDPDSGSINAFLLGSGVDLYSSTHDLDAVAATEEEAEHLGVDPGAPLLRVRRVTTDSVGDVVEYAEDRYVPGRITISVENRPYATVADGADPAPAS</sequence>
<keyword evidence="6" id="KW-1185">Reference proteome</keyword>